<evidence type="ECO:0000313" key="4">
    <source>
        <dbReference type="Proteomes" id="UP001500603"/>
    </source>
</evidence>
<keyword evidence="2" id="KW-0472">Membrane</keyword>
<evidence type="ECO:0000256" key="2">
    <source>
        <dbReference type="SAM" id="Phobius"/>
    </source>
</evidence>
<keyword evidence="2" id="KW-0812">Transmembrane</keyword>
<feature type="compositionally biased region" description="Basic and acidic residues" evidence="1">
    <location>
        <begin position="90"/>
        <end position="102"/>
    </location>
</feature>
<accession>A0ABP9KEK4</accession>
<dbReference type="Proteomes" id="UP001500603">
    <property type="component" value="Unassembled WGS sequence"/>
</dbReference>
<sequence length="281" mass="30040">MSDEGGDVRPGDEPDRENPSSGEGTRFDAPERTRRSAGERESDEETTTERSGSVAGAEPDSGTVGTDDTSAGRNEGQVSSVESSDNTSSRGDEPADREFEQFRGDLDAVERRVAGEIDPGMRALVVAGAVFVLLLSLVLPHAGAARGFDVLVNSDAARFEHIGLPSRVFVWFLVVFGIGFSTLALTTRRWVLAWIAVAGTAITGAFGVFSIWHRQTPGLGNYQGAGPGIGLILGALAAMVLTFHWVRVVWSRTAVQLAAEAQRRDAAVAAEERDRRRLTGE</sequence>
<feature type="compositionally biased region" description="Polar residues" evidence="1">
    <location>
        <begin position="63"/>
        <end position="78"/>
    </location>
</feature>
<keyword evidence="2" id="KW-1133">Transmembrane helix</keyword>
<organism evidence="3 4">
    <name type="scientific">Nocardia callitridis</name>
    <dbReference type="NCBI Taxonomy" id="648753"/>
    <lineage>
        <taxon>Bacteria</taxon>
        <taxon>Bacillati</taxon>
        <taxon>Actinomycetota</taxon>
        <taxon>Actinomycetes</taxon>
        <taxon>Mycobacteriales</taxon>
        <taxon>Nocardiaceae</taxon>
        <taxon>Nocardia</taxon>
    </lineage>
</organism>
<feature type="region of interest" description="Disordered" evidence="1">
    <location>
        <begin position="1"/>
        <end position="102"/>
    </location>
</feature>
<name>A0ABP9KEK4_9NOCA</name>
<gene>
    <name evidence="3" type="ORF">GCM10023318_32080</name>
</gene>
<protein>
    <submittedName>
        <fullName evidence="3">Uncharacterized protein</fullName>
    </submittedName>
</protein>
<keyword evidence="4" id="KW-1185">Reference proteome</keyword>
<comment type="caution">
    <text evidence="3">The sequence shown here is derived from an EMBL/GenBank/DDBJ whole genome shotgun (WGS) entry which is preliminary data.</text>
</comment>
<proteinExistence type="predicted"/>
<feature type="compositionally biased region" description="Basic and acidic residues" evidence="1">
    <location>
        <begin position="1"/>
        <end position="18"/>
    </location>
</feature>
<feature type="transmembrane region" description="Helical" evidence="2">
    <location>
        <begin position="168"/>
        <end position="185"/>
    </location>
</feature>
<feature type="transmembrane region" description="Helical" evidence="2">
    <location>
        <begin position="121"/>
        <end position="139"/>
    </location>
</feature>
<dbReference type="EMBL" id="BAABJM010000002">
    <property type="protein sequence ID" value="GAA5055671.1"/>
    <property type="molecule type" value="Genomic_DNA"/>
</dbReference>
<feature type="transmembrane region" description="Helical" evidence="2">
    <location>
        <begin position="224"/>
        <end position="246"/>
    </location>
</feature>
<evidence type="ECO:0000256" key="1">
    <source>
        <dbReference type="SAM" id="MobiDB-lite"/>
    </source>
</evidence>
<feature type="transmembrane region" description="Helical" evidence="2">
    <location>
        <begin position="192"/>
        <end position="212"/>
    </location>
</feature>
<evidence type="ECO:0000313" key="3">
    <source>
        <dbReference type="EMBL" id="GAA5055671.1"/>
    </source>
</evidence>
<feature type="compositionally biased region" description="Basic and acidic residues" evidence="1">
    <location>
        <begin position="25"/>
        <end position="40"/>
    </location>
</feature>
<reference evidence="4" key="1">
    <citation type="journal article" date="2019" name="Int. J. Syst. Evol. Microbiol.">
        <title>The Global Catalogue of Microorganisms (GCM) 10K type strain sequencing project: providing services to taxonomists for standard genome sequencing and annotation.</title>
        <authorList>
            <consortium name="The Broad Institute Genomics Platform"/>
            <consortium name="The Broad Institute Genome Sequencing Center for Infectious Disease"/>
            <person name="Wu L."/>
            <person name="Ma J."/>
        </authorList>
    </citation>
    <scope>NUCLEOTIDE SEQUENCE [LARGE SCALE GENOMIC DNA]</scope>
    <source>
        <strain evidence="4">JCM 18298</strain>
    </source>
</reference>
<feature type="compositionally biased region" description="Low complexity" evidence="1">
    <location>
        <begin position="79"/>
        <end position="89"/>
    </location>
</feature>